<dbReference type="PROSITE" id="PS51449">
    <property type="entry name" value="MTTASE_N"/>
    <property type="match status" value="1"/>
</dbReference>
<dbReference type="Proteomes" id="UP000011705">
    <property type="component" value="Chromosome"/>
</dbReference>
<evidence type="ECO:0000313" key="11">
    <source>
        <dbReference type="EMBL" id="EMB33465.1"/>
    </source>
</evidence>
<dbReference type="Pfam" id="PF18693">
    <property type="entry name" value="TRAM_2"/>
    <property type="match status" value="1"/>
</dbReference>
<dbReference type="GO" id="GO:0005840">
    <property type="term" value="C:ribosome"/>
    <property type="evidence" value="ECO:0007669"/>
    <property type="project" value="UniProtKB-KW"/>
</dbReference>
<comment type="catalytic activity">
    <reaction evidence="8">
        <text>L-aspartate(89)-[ribosomal protein uS12]-hydrogen + (sulfur carrier)-SH + AH2 + 2 S-adenosyl-L-methionine = 3-methylsulfanyl-L-aspartate(89)-[ribosomal protein uS12]-hydrogen + (sulfur carrier)-H + 5'-deoxyadenosine + L-methionine + A + S-adenosyl-L-homocysteine + 2 H(+)</text>
        <dbReference type="Rhea" id="RHEA:37087"/>
        <dbReference type="Rhea" id="RHEA-COMP:10460"/>
        <dbReference type="Rhea" id="RHEA-COMP:10461"/>
        <dbReference type="Rhea" id="RHEA-COMP:14737"/>
        <dbReference type="Rhea" id="RHEA-COMP:14739"/>
        <dbReference type="ChEBI" id="CHEBI:13193"/>
        <dbReference type="ChEBI" id="CHEBI:15378"/>
        <dbReference type="ChEBI" id="CHEBI:17319"/>
        <dbReference type="ChEBI" id="CHEBI:17499"/>
        <dbReference type="ChEBI" id="CHEBI:29917"/>
        <dbReference type="ChEBI" id="CHEBI:29961"/>
        <dbReference type="ChEBI" id="CHEBI:57844"/>
        <dbReference type="ChEBI" id="CHEBI:57856"/>
        <dbReference type="ChEBI" id="CHEBI:59789"/>
        <dbReference type="ChEBI" id="CHEBI:64428"/>
        <dbReference type="ChEBI" id="CHEBI:73599"/>
        <dbReference type="EC" id="2.8.4.4"/>
    </reaction>
</comment>
<feature type="domain" description="MTTase N-terminal" evidence="9">
    <location>
        <begin position="4"/>
        <end position="117"/>
    </location>
</feature>
<dbReference type="SFLD" id="SFLDS00029">
    <property type="entry name" value="Radical_SAM"/>
    <property type="match status" value="1"/>
</dbReference>
<dbReference type="InterPro" id="IPR007197">
    <property type="entry name" value="rSAM"/>
</dbReference>
<evidence type="ECO:0000256" key="6">
    <source>
        <dbReference type="ARBA" id="ARBA00023004"/>
    </source>
</evidence>
<reference evidence="11" key="1">
    <citation type="submission" date="2012-01" db="EMBL/GenBank/DDBJ databases">
        <title>The Genome Sequence of Treponema denticola H-22.</title>
        <authorList>
            <consortium name="The Broad Institute Genome Sequencing Platform"/>
            <person name="Earl A."/>
            <person name="Ward D."/>
            <person name="Feldgarden M."/>
            <person name="Gevers D."/>
            <person name="Blanton J.M."/>
            <person name="Fenno C.J."/>
            <person name="Baranova O.V."/>
            <person name="Mathney J."/>
            <person name="Dewhirst F.E."/>
            <person name="Izard J."/>
            <person name="Young S.K."/>
            <person name="Zeng Q."/>
            <person name="Gargeya S."/>
            <person name="Fitzgerald M."/>
            <person name="Haas B."/>
            <person name="Abouelleil A."/>
            <person name="Alvarado L."/>
            <person name="Arachchi H.M."/>
            <person name="Berlin A."/>
            <person name="Chapman S.B."/>
            <person name="Gearin G."/>
            <person name="Goldberg J."/>
            <person name="Griggs A."/>
            <person name="Gujja S."/>
            <person name="Hansen M."/>
            <person name="Heiman D."/>
            <person name="Howarth C."/>
            <person name="Larimer J."/>
            <person name="Lui A."/>
            <person name="MacDonald P.J.P."/>
            <person name="McCowen C."/>
            <person name="Montmayeur A."/>
            <person name="Murphy C."/>
            <person name="Neiman D."/>
            <person name="Pearson M."/>
            <person name="Priest M."/>
            <person name="Roberts A."/>
            <person name="Saif S."/>
            <person name="Shea T."/>
            <person name="Sisk P."/>
            <person name="Stolte C."/>
            <person name="Sykes S."/>
            <person name="Wortman J."/>
            <person name="Nusbaum C."/>
            <person name="Birren B."/>
        </authorList>
    </citation>
    <scope>NUCLEOTIDE SEQUENCE [LARGE SCALE GENOMIC DNA]</scope>
    <source>
        <strain evidence="11">H-22</strain>
    </source>
</reference>
<dbReference type="PROSITE" id="PS51918">
    <property type="entry name" value="RADICAL_SAM"/>
    <property type="match status" value="1"/>
</dbReference>
<evidence type="ECO:0000256" key="2">
    <source>
        <dbReference type="ARBA" id="ARBA00022490"/>
    </source>
</evidence>
<dbReference type="InterPro" id="IPR013848">
    <property type="entry name" value="Methylthiotransferase_N"/>
</dbReference>
<dbReference type="InterPro" id="IPR005840">
    <property type="entry name" value="Ribosomal_uS12_MeSTrfase_RimO"/>
</dbReference>
<feature type="binding site" evidence="8">
    <location>
        <position position="49"/>
    </location>
    <ligand>
        <name>[4Fe-4S] cluster</name>
        <dbReference type="ChEBI" id="CHEBI:49883"/>
        <label>1</label>
    </ligand>
</feature>
<dbReference type="SFLD" id="SFLDG01061">
    <property type="entry name" value="methylthiotransferase"/>
    <property type="match status" value="1"/>
</dbReference>
<dbReference type="InterPro" id="IPR038135">
    <property type="entry name" value="Methylthiotransferase_N_sf"/>
</dbReference>
<dbReference type="PANTHER" id="PTHR43837">
    <property type="entry name" value="RIBOSOMAL PROTEIN S12 METHYLTHIOTRANSFERASE RIMO"/>
    <property type="match status" value="1"/>
</dbReference>
<dbReference type="GO" id="GO:0103039">
    <property type="term" value="F:protein methylthiotransferase activity"/>
    <property type="evidence" value="ECO:0007669"/>
    <property type="project" value="UniProtKB-EC"/>
</dbReference>
<feature type="binding site" evidence="8">
    <location>
        <position position="13"/>
    </location>
    <ligand>
        <name>[4Fe-4S] cluster</name>
        <dbReference type="ChEBI" id="CHEBI:49883"/>
        <label>1</label>
    </ligand>
</feature>
<dbReference type="AlphaFoldDB" id="A0A0E2E4X1"/>
<feature type="binding site" evidence="8">
    <location>
        <position position="164"/>
    </location>
    <ligand>
        <name>[4Fe-4S] cluster</name>
        <dbReference type="ChEBI" id="CHEBI:49883"/>
        <label>2</label>
        <note>4Fe-4S-S-AdoMet</note>
    </ligand>
</feature>
<proteinExistence type="inferred from homology"/>
<comment type="function">
    <text evidence="8">Catalyzes the methylthiolation of an aspartic acid residue of ribosomal protein uS12.</text>
</comment>
<evidence type="ECO:0000256" key="1">
    <source>
        <dbReference type="ARBA" id="ARBA00022485"/>
    </source>
</evidence>
<keyword evidence="3 8" id="KW-0808">Transferase</keyword>
<keyword evidence="5 8" id="KW-0479">Metal-binding</keyword>
<dbReference type="SFLD" id="SFLDG01082">
    <property type="entry name" value="B12-binding_domain_containing"/>
    <property type="match status" value="1"/>
</dbReference>
<dbReference type="SUPFAM" id="SSF102114">
    <property type="entry name" value="Radical SAM enzymes"/>
    <property type="match status" value="1"/>
</dbReference>
<dbReference type="NCBIfam" id="TIGR00089">
    <property type="entry name" value="MiaB/RimO family radical SAM methylthiotransferase"/>
    <property type="match status" value="1"/>
</dbReference>
<dbReference type="InterPro" id="IPR006638">
    <property type="entry name" value="Elp3/MiaA/NifB-like_rSAM"/>
</dbReference>
<dbReference type="Gene3D" id="3.80.30.20">
    <property type="entry name" value="tm_1862 like domain"/>
    <property type="match status" value="1"/>
</dbReference>
<dbReference type="GO" id="GO:0046872">
    <property type="term" value="F:metal ion binding"/>
    <property type="evidence" value="ECO:0007669"/>
    <property type="project" value="UniProtKB-KW"/>
</dbReference>
<evidence type="ECO:0000259" key="9">
    <source>
        <dbReference type="PROSITE" id="PS51449"/>
    </source>
</evidence>
<protein>
    <recommendedName>
        <fullName evidence="8">Ribosomal protein uS12 methylthiotransferase RimO</fullName>
        <shortName evidence="8">uS12 MTTase</shortName>
        <shortName evidence="8">uS12 methylthiotransferase</shortName>
        <ecNumber evidence="8">2.8.4.4</ecNumber>
    </recommendedName>
    <alternativeName>
        <fullName evidence="8">Ribosomal protein uS12 (aspartate-C(3))-methylthiotransferase</fullName>
    </alternativeName>
    <alternativeName>
        <fullName evidence="8">Ribosome maturation factor RimO</fullName>
    </alternativeName>
</protein>
<evidence type="ECO:0000256" key="5">
    <source>
        <dbReference type="ARBA" id="ARBA00022723"/>
    </source>
</evidence>
<dbReference type="InterPro" id="IPR020612">
    <property type="entry name" value="Methylthiotransferase_CS"/>
</dbReference>
<dbReference type="GO" id="GO:0005829">
    <property type="term" value="C:cytosol"/>
    <property type="evidence" value="ECO:0007669"/>
    <property type="project" value="TreeGrafter"/>
</dbReference>
<evidence type="ECO:0000256" key="7">
    <source>
        <dbReference type="ARBA" id="ARBA00023014"/>
    </source>
</evidence>
<feature type="domain" description="Radical SAM core" evidence="10">
    <location>
        <begin position="146"/>
        <end position="393"/>
    </location>
</feature>
<comment type="cofactor">
    <cofactor evidence="8">
        <name>[4Fe-4S] cluster</name>
        <dbReference type="ChEBI" id="CHEBI:49883"/>
    </cofactor>
    <text evidence="8">Binds 2 [4Fe-4S] clusters. One cluster is coordinated with 3 cysteines and an exchangeable S-adenosyl-L-methionine.</text>
</comment>
<evidence type="ECO:0000259" key="10">
    <source>
        <dbReference type="PROSITE" id="PS51918"/>
    </source>
</evidence>
<keyword evidence="7 8" id="KW-0411">Iron-sulfur</keyword>
<feature type="binding site" evidence="8">
    <location>
        <position position="167"/>
    </location>
    <ligand>
        <name>[4Fe-4S] cluster</name>
        <dbReference type="ChEBI" id="CHEBI:49883"/>
        <label>2</label>
        <note>4Fe-4S-S-AdoMet</note>
    </ligand>
</feature>
<dbReference type="InterPro" id="IPR058240">
    <property type="entry name" value="rSAM_sf"/>
</dbReference>
<dbReference type="Pfam" id="PF04055">
    <property type="entry name" value="Radical_SAM"/>
    <property type="match status" value="1"/>
</dbReference>
<dbReference type="EMBL" id="AGDV01000011">
    <property type="protein sequence ID" value="EMB33465.1"/>
    <property type="molecule type" value="Genomic_DNA"/>
</dbReference>
<keyword evidence="11" id="KW-0687">Ribonucleoprotein</keyword>
<dbReference type="Gene3D" id="2.40.50.140">
    <property type="entry name" value="Nucleic acid-binding proteins"/>
    <property type="match status" value="1"/>
</dbReference>
<dbReference type="SMART" id="SM00729">
    <property type="entry name" value="Elp3"/>
    <property type="match status" value="1"/>
</dbReference>
<dbReference type="EC" id="2.8.4.4" evidence="8"/>
<sequence>MLQKKFFMDLHGCAKNQVDAELIIGIMENLSWKNTSDPDEADLIIVNSCGFINSAKEESINAVLQAKAAHPRTKILLAGCLAERYADILKNDLPEADGIFGNGNLSLLPQLIDSMFPKKTSDEKFIEKTLVPPQIGICGGERPKILNFPRSTYIKITEGCDNFCSFCAIPIIRGRLRSRPIKDICDEIKTFLKKGFYEFNLIGQDLAAYQTGKNDLNENELYRENCSGLALLLKSISEIKGNFKIRLLYIHPDHFPMDILPIMTADKRFLPYFDIPFQSGAQKIIRAMNRNGAAEVYLDIIKNIREAFEKAKSPYGEPQIRTTFLVGFPGETDEDFNETIKFLKELRPLWSGGFTYSREEDTPSYSFKGKVPKKTAEARLAEIQNTQTSITEKKLDSFIGKEIEVLVEELIQAEDKAFLALGRAWFQAPEVDGAVVLNFNLNKKDIDGNPIAPGSIVKARIAARNGFDLEALAV</sequence>
<accession>A0A0E2E4X1</accession>
<dbReference type="NCBIfam" id="TIGR01125">
    <property type="entry name" value="30S ribosomal protein S12 methylthiotransferase RimO"/>
    <property type="match status" value="1"/>
</dbReference>
<keyword evidence="4 8" id="KW-0949">S-adenosyl-L-methionine</keyword>
<keyword evidence="11" id="KW-0689">Ribosomal protein</keyword>
<keyword evidence="1 8" id="KW-0004">4Fe-4S</keyword>
<dbReference type="Gene3D" id="3.40.50.12160">
    <property type="entry name" value="Methylthiotransferase, N-terminal domain"/>
    <property type="match status" value="1"/>
</dbReference>
<comment type="caution">
    <text evidence="11">The sequence shown here is derived from an EMBL/GenBank/DDBJ whole genome shotgun (WGS) entry which is preliminary data.</text>
</comment>
<evidence type="ECO:0000256" key="3">
    <source>
        <dbReference type="ARBA" id="ARBA00022679"/>
    </source>
</evidence>
<dbReference type="GO" id="GO:0051539">
    <property type="term" value="F:4 iron, 4 sulfur cluster binding"/>
    <property type="evidence" value="ECO:0007669"/>
    <property type="project" value="UniProtKB-UniRule"/>
</dbReference>
<dbReference type="InterPro" id="IPR012340">
    <property type="entry name" value="NA-bd_OB-fold"/>
</dbReference>
<dbReference type="PANTHER" id="PTHR43837:SF1">
    <property type="entry name" value="RIBOSOMAL PROTEIN US12 METHYLTHIOTRANSFERASE RIMO"/>
    <property type="match status" value="1"/>
</dbReference>
<organism evidence="11">
    <name type="scientific">Treponema denticola H-22</name>
    <dbReference type="NCBI Taxonomy" id="999432"/>
    <lineage>
        <taxon>Bacteria</taxon>
        <taxon>Pseudomonadati</taxon>
        <taxon>Spirochaetota</taxon>
        <taxon>Spirochaetia</taxon>
        <taxon>Spirochaetales</taxon>
        <taxon>Treponemataceae</taxon>
        <taxon>Treponema</taxon>
    </lineage>
</organism>
<dbReference type="InterPro" id="IPR002792">
    <property type="entry name" value="TRAM_dom"/>
</dbReference>
<feature type="binding site" evidence="8">
    <location>
        <position position="80"/>
    </location>
    <ligand>
        <name>[4Fe-4S] cluster</name>
        <dbReference type="ChEBI" id="CHEBI:49883"/>
        <label>1</label>
    </ligand>
</feature>
<dbReference type="GO" id="GO:0035599">
    <property type="term" value="F:aspartic acid methylthiotransferase activity"/>
    <property type="evidence" value="ECO:0007669"/>
    <property type="project" value="TreeGrafter"/>
</dbReference>
<keyword evidence="6 8" id="KW-0408">Iron</keyword>
<evidence type="ECO:0000256" key="4">
    <source>
        <dbReference type="ARBA" id="ARBA00022691"/>
    </source>
</evidence>
<dbReference type="InterPro" id="IPR005839">
    <property type="entry name" value="Methylthiotransferase"/>
</dbReference>
<dbReference type="InterPro" id="IPR023404">
    <property type="entry name" value="rSAM_horseshoe"/>
</dbReference>
<evidence type="ECO:0000256" key="8">
    <source>
        <dbReference type="HAMAP-Rule" id="MF_01865"/>
    </source>
</evidence>
<comment type="subcellular location">
    <subcellularLocation>
        <location evidence="8">Cytoplasm</location>
    </subcellularLocation>
</comment>
<gene>
    <name evidence="8" type="primary">rimO</name>
    <name evidence="11" type="ORF">HMPREF9726_01279</name>
</gene>
<comment type="similarity">
    <text evidence="8">Belongs to the methylthiotransferase family. RimO subfamily.</text>
</comment>
<dbReference type="CDD" id="cd01335">
    <property type="entry name" value="Radical_SAM"/>
    <property type="match status" value="1"/>
</dbReference>
<dbReference type="GO" id="GO:0006400">
    <property type="term" value="P:tRNA modification"/>
    <property type="evidence" value="ECO:0007669"/>
    <property type="project" value="InterPro"/>
</dbReference>
<keyword evidence="2 8" id="KW-0963">Cytoplasm</keyword>
<name>A0A0E2E4X1_TREDN</name>
<dbReference type="PROSITE" id="PS01278">
    <property type="entry name" value="MTTASE_RADICAL"/>
    <property type="match status" value="1"/>
</dbReference>
<dbReference type="HAMAP" id="MF_01865">
    <property type="entry name" value="MTTase_RimO"/>
    <property type="match status" value="1"/>
</dbReference>
<feature type="binding site" evidence="8">
    <location>
        <position position="160"/>
    </location>
    <ligand>
        <name>[4Fe-4S] cluster</name>
        <dbReference type="ChEBI" id="CHEBI:49883"/>
        <label>2</label>
        <note>4Fe-4S-S-AdoMet</note>
    </ligand>
</feature>
<dbReference type="HOGENOM" id="CLU_018697_0_1_12"/>
<dbReference type="PATRIC" id="fig|999432.5.peg.1330"/>
<dbReference type="Pfam" id="PF00919">
    <property type="entry name" value="UPF0004"/>
    <property type="match status" value="1"/>
</dbReference>